<evidence type="ECO:0000256" key="7">
    <source>
        <dbReference type="ARBA" id="ARBA00023056"/>
    </source>
</evidence>
<dbReference type="SUPFAM" id="SSF53756">
    <property type="entry name" value="UDP-Glycosyltransferase/glycogen phosphorylase"/>
    <property type="match status" value="1"/>
</dbReference>
<name>A0A1H3YYU4_9RHOB</name>
<dbReference type="Gene3D" id="3.40.50.2000">
    <property type="entry name" value="Glycogen Phosphorylase B"/>
    <property type="match status" value="2"/>
</dbReference>
<dbReference type="AlphaFoldDB" id="A0A1H3YYU4"/>
<dbReference type="NCBIfam" id="NF001899">
    <property type="entry name" value="PRK00654.1-2"/>
    <property type="match status" value="1"/>
</dbReference>
<keyword evidence="12" id="KW-1185">Reference proteome</keyword>
<dbReference type="GO" id="GO:0009011">
    <property type="term" value="F:alpha-1,4-glucan glucosyltransferase (ADP-glucose donor) activity"/>
    <property type="evidence" value="ECO:0007669"/>
    <property type="project" value="UniProtKB-UniRule"/>
</dbReference>
<comment type="pathway">
    <text evidence="3 8">Glycan biosynthesis; glycogen biosynthesis.</text>
</comment>
<comment type="function">
    <text evidence="2 8">Synthesizes alpha-1,4-glucan chains using ADP-glucose.</text>
</comment>
<dbReference type="EMBL" id="FNQM01000003">
    <property type="protein sequence ID" value="SEA16646.1"/>
    <property type="molecule type" value="Genomic_DNA"/>
</dbReference>
<dbReference type="InterPro" id="IPR011835">
    <property type="entry name" value="GS/SS"/>
</dbReference>
<dbReference type="InterPro" id="IPR013534">
    <property type="entry name" value="Starch_synth_cat_dom"/>
</dbReference>
<proteinExistence type="inferred from homology"/>
<evidence type="ECO:0000256" key="5">
    <source>
        <dbReference type="ARBA" id="ARBA00022676"/>
    </source>
</evidence>
<dbReference type="Pfam" id="PF00534">
    <property type="entry name" value="Glycos_transf_1"/>
    <property type="match status" value="1"/>
</dbReference>
<keyword evidence="7 8" id="KW-0320">Glycogen biosynthesis</keyword>
<evidence type="ECO:0000256" key="2">
    <source>
        <dbReference type="ARBA" id="ARBA00002764"/>
    </source>
</evidence>
<protein>
    <recommendedName>
        <fullName evidence="8">Glycogen synthase</fullName>
        <ecNumber evidence="8">2.4.1.21</ecNumber>
    </recommendedName>
    <alternativeName>
        <fullName evidence="8">Starch [bacterial glycogen] synthase</fullName>
    </alternativeName>
</protein>
<evidence type="ECO:0000256" key="4">
    <source>
        <dbReference type="ARBA" id="ARBA00010281"/>
    </source>
</evidence>
<dbReference type="STRING" id="89524.SAMN05444370_103308"/>
<dbReference type="RefSeq" id="WP_093250832.1">
    <property type="nucleotide sequence ID" value="NZ_FNQM01000003.1"/>
</dbReference>
<gene>
    <name evidence="8" type="primary">glgA</name>
    <name evidence="11" type="ORF">SAMN05444370_103308</name>
</gene>
<evidence type="ECO:0000256" key="6">
    <source>
        <dbReference type="ARBA" id="ARBA00022679"/>
    </source>
</evidence>
<comment type="similarity">
    <text evidence="4 8">Belongs to the glycosyltransferase 1 family. Bacterial/plant glycogen synthase subfamily.</text>
</comment>
<keyword evidence="6 8" id="KW-0808">Transferase</keyword>
<keyword evidence="5 8" id="KW-0328">Glycosyltransferase</keyword>
<dbReference type="GO" id="GO:0005829">
    <property type="term" value="C:cytosol"/>
    <property type="evidence" value="ECO:0007669"/>
    <property type="project" value="TreeGrafter"/>
</dbReference>
<accession>A0A1H3YYU4</accession>
<evidence type="ECO:0000256" key="3">
    <source>
        <dbReference type="ARBA" id="ARBA00004964"/>
    </source>
</evidence>
<evidence type="ECO:0000259" key="10">
    <source>
        <dbReference type="Pfam" id="PF08323"/>
    </source>
</evidence>
<reference evidence="11 12" key="1">
    <citation type="submission" date="2016-10" db="EMBL/GenBank/DDBJ databases">
        <authorList>
            <person name="de Groot N.N."/>
        </authorList>
    </citation>
    <scope>NUCLEOTIDE SEQUENCE [LARGE SCALE GENOMIC DNA]</scope>
    <source>
        <strain evidence="11 12">DSM 15345</strain>
    </source>
</reference>
<dbReference type="HAMAP" id="MF_00484">
    <property type="entry name" value="Glycogen_synth"/>
    <property type="match status" value="1"/>
</dbReference>
<feature type="binding site" evidence="8">
    <location>
        <position position="15"/>
    </location>
    <ligand>
        <name>ADP-alpha-D-glucose</name>
        <dbReference type="ChEBI" id="CHEBI:57498"/>
    </ligand>
</feature>
<dbReference type="UniPathway" id="UPA00164"/>
<dbReference type="GO" id="GO:0004373">
    <property type="term" value="F:alpha-1,4-glucan glucosyltransferase (UDP-glucose donor) activity"/>
    <property type="evidence" value="ECO:0007669"/>
    <property type="project" value="InterPro"/>
</dbReference>
<feature type="domain" description="Glycosyl transferase family 1" evidence="9">
    <location>
        <begin position="274"/>
        <end position="401"/>
    </location>
</feature>
<evidence type="ECO:0000313" key="11">
    <source>
        <dbReference type="EMBL" id="SEA16646.1"/>
    </source>
</evidence>
<evidence type="ECO:0000313" key="12">
    <source>
        <dbReference type="Proteomes" id="UP000198703"/>
    </source>
</evidence>
<dbReference type="CDD" id="cd03791">
    <property type="entry name" value="GT5_Glycogen_synthase_DULL1-like"/>
    <property type="match status" value="1"/>
</dbReference>
<dbReference type="OrthoDB" id="9808590at2"/>
<dbReference type="PANTHER" id="PTHR45825">
    <property type="entry name" value="GRANULE-BOUND STARCH SYNTHASE 1, CHLOROPLASTIC/AMYLOPLASTIC"/>
    <property type="match status" value="1"/>
</dbReference>
<dbReference type="GO" id="GO:0005978">
    <property type="term" value="P:glycogen biosynthetic process"/>
    <property type="evidence" value="ECO:0007669"/>
    <property type="project" value="UniProtKB-UniRule"/>
</dbReference>
<sequence length="471" mass="49611">MKALFAVSECAPFVKTGGLADVAGALPLALARLGVEARVLMPAYPAVAALGGEDLGGFDGARLRGVRAEGIDLLLYDDPALFARPGGPYLDEGGRDWPDNAERFAALSRAAAHLAREGVGDWRPDVLHLHDWQTALAAVYLRARPGGPPCLLTIHNIAFQGVFPPDLPPRLGLPADGFTPSGYEFWGQVGFLKGGLTAADRITTVSPGYARELTSPAFGMGLEGVIAERRAEVEGVLNGVDDAVWNPAADPHIPAAYDADTLPRRAVNREALAQRFGLARSPDAPLFGVVSRLTRQKGLDMLLDALPRLLDRGASLAVIGSGDADLERAFRGAASAHPGRVGVVIGYSEPLSHLLQAGADCLLVPSRFEPCGLTQLYALRYGALPLVARTGGLGDTVIDANPAAMQAGCATGFQFSPIAEGPLGDAIDRACDAFADVALWETMQRNAMAQDVSWTVSAARYADIYRELCAA</sequence>
<evidence type="ECO:0000259" key="9">
    <source>
        <dbReference type="Pfam" id="PF00534"/>
    </source>
</evidence>
<dbReference type="Pfam" id="PF08323">
    <property type="entry name" value="Glyco_transf_5"/>
    <property type="match status" value="1"/>
</dbReference>
<organism evidence="11 12">
    <name type="scientific">Rubrimonas cliftonensis</name>
    <dbReference type="NCBI Taxonomy" id="89524"/>
    <lineage>
        <taxon>Bacteria</taxon>
        <taxon>Pseudomonadati</taxon>
        <taxon>Pseudomonadota</taxon>
        <taxon>Alphaproteobacteria</taxon>
        <taxon>Rhodobacterales</taxon>
        <taxon>Paracoccaceae</taxon>
        <taxon>Rubrimonas</taxon>
    </lineage>
</organism>
<evidence type="ECO:0000256" key="8">
    <source>
        <dbReference type="HAMAP-Rule" id="MF_00484"/>
    </source>
</evidence>
<dbReference type="NCBIfam" id="TIGR02095">
    <property type="entry name" value="glgA"/>
    <property type="match status" value="1"/>
</dbReference>
<dbReference type="EC" id="2.4.1.21" evidence="8"/>
<dbReference type="Proteomes" id="UP000198703">
    <property type="component" value="Unassembled WGS sequence"/>
</dbReference>
<comment type="catalytic activity">
    <reaction evidence="1 8">
        <text>[(1-&gt;4)-alpha-D-glucosyl](n) + ADP-alpha-D-glucose = [(1-&gt;4)-alpha-D-glucosyl](n+1) + ADP + H(+)</text>
        <dbReference type="Rhea" id="RHEA:18189"/>
        <dbReference type="Rhea" id="RHEA-COMP:9584"/>
        <dbReference type="Rhea" id="RHEA-COMP:9587"/>
        <dbReference type="ChEBI" id="CHEBI:15378"/>
        <dbReference type="ChEBI" id="CHEBI:15444"/>
        <dbReference type="ChEBI" id="CHEBI:57498"/>
        <dbReference type="ChEBI" id="CHEBI:456216"/>
        <dbReference type="EC" id="2.4.1.21"/>
    </reaction>
</comment>
<feature type="domain" description="Starch synthase catalytic" evidence="10">
    <location>
        <begin position="4"/>
        <end position="227"/>
    </location>
</feature>
<dbReference type="InterPro" id="IPR001296">
    <property type="entry name" value="Glyco_trans_1"/>
</dbReference>
<evidence type="ECO:0000256" key="1">
    <source>
        <dbReference type="ARBA" id="ARBA00001478"/>
    </source>
</evidence>
<dbReference type="PANTHER" id="PTHR45825:SF11">
    <property type="entry name" value="ALPHA AMYLASE DOMAIN-CONTAINING PROTEIN"/>
    <property type="match status" value="1"/>
</dbReference>